<dbReference type="AlphaFoldDB" id="A0A0P0G119"/>
<keyword evidence="1" id="KW-0732">Signal</keyword>
<dbReference type="GO" id="GO:0005975">
    <property type="term" value="P:carbohydrate metabolic process"/>
    <property type="evidence" value="ECO:0007669"/>
    <property type="project" value="InterPro"/>
</dbReference>
<dbReference type="InterPro" id="IPR027414">
    <property type="entry name" value="GH95_N_dom"/>
</dbReference>
<dbReference type="Proteomes" id="UP000061809">
    <property type="component" value="Chromosome"/>
</dbReference>
<dbReference type="InterPro" id="IPR012341">
    <property type="entry name" value="6hp_glycosidase-like_sf"/>
</dbReference>
<dbReference type="GO" id="GO:0004560">
    <property type="term" value="F:alpha-L-fucosidase activity"/>
    <property type="evidence" value="ECO:0007669"/>
    <property type="project" value="InterPro"/>
</dbReference>
<dbReference type="PANTHER" id="PTHR31084:SF0">
    <property type="entry name" value="ALPHA-L-FUCOSIDASE 2"/>
    <property type="match status" value="1"/>
</dbReference>
<sequence length="776" mass="88246">MRNLLFVIILLMSSLQLTFAQDKCSHFWYAQPASDWKSALPIGNGRIGGMIFGDPSTEQIVINENTIWCGPPLPPNNPKGPELINKMRNLIFNGKYEEAVIVCEKEFADGVHENARSYQPFGFLNINFKDKGAISNYKRWLDYTKAITYVSYTQNGVTYTREAFVSKPNEVMVVRITADKPGQVSFKSKYTRPFGATTKAENNRSQYVQGQAYAENGEFVGVKFEGIINYYNEGGKIKANGTDIEINNANSVTIMIAISTDYNIHDTKNVLTHNRKRICEKQLSQAQKLGYKKLKQTHIDEYSALYNRSSFDIAFNTPVNNNPIDKRIQLAASGQIDSELLFEYYNYCRYLFISSSRKGGLPINLQGIWNPLMLAPWRSNFHINVNIQEAYWFAEQANLSECHEPIFTLTENLIKNGKETAQVMFGTKRGSVAGHRTDAWFYAPPTFLKAHWGMSITNAAWLCLHHMEHYRYTLDKEFLKTRALPILRETALFFVDWLVPDPRSGKLVSGPTASPENRFKVNGKVASLTMGCTYDQEIIWNTFRDFLEACKILGISNEETVEVEASMKKLSMPTIANDGRLMEWTEELEETEPGHRHISHLWGMMPGNRITQDKTPHLVDAVRKSLDYRLNHNYHAQGWSLGWVTSMLARLKEGDKSLDMMQHNYFTKAYPNMFVDAHGRPQVGDMMGVPLAMIELILQSHTDYIDLLPSLPTAWKDGKVTGLCARGAFVFDMEWKAGKLISTNIKSLKGGKCLLRYEGKVKELSTEAGKSYQVTF</sequence>
<evidence type="ECO:0000313" key="5">
    <source>
        <dbReference type="EMBL" id="ALJ60034.1"/>
    </source>
</evidence>
<dbReference type="Gene3D" id="2.60.40.1180">
    <property type="entry name" value="Golgi alpha-mannosidase II"/>
    <property type="match status" value="1"/>
</dbReference>
<evidence type="ECO:0000313" key="6">
    <source>
        <dbReference type="Proteomes" id="UP000061809"/>
    </source>
</evidence>
<proteinExistence type="predicted"/>
<dbReference type="Gene3D" id="2.70.98.50">
    <property type="entry name" value="putative glycoside hydrolase family protein from bacillus halodurans"/>
    <property type="match status" value="1"/>
</dbReference>
<name>A0A0P0G119_9BACE</name>
<dbReference type="InterPro" id="IPR016518">
    <property type="entry name" value="Alpha-L-fucosidase"/>
</dbReference>
<dbReference type="KEGG" id="bcel:BcellWH2_02795"/>
<dbReference type="Gene3D" id="1.50.10.10">
    <property type="match status" value="1"/>
</dbReference>
<feature type="domain" description="Glycosyl hydrolase family 95 N-terminal" evidence="2">
    <location>
        <begin position="28"/>
        <end position="263"/>
    </location>
</feature>
<dbReference type="PANTHER" id="PTHR31084">
    <property type="entry name" value="ALPHA-L-FUCOSIDASE 2"/>
    <property type="match status" value="1"/>
</dbReference>
<dbReference type="InterPro" id="IPR049053">
    <property type="entry name" value="AFCA-like_C"/>
</dbReference>
<dbReference type="PATRIC" id="fig|246787.4.peg.2887"/>
<dbReference type="InterPro" id="IPR008928">
    <property type="entry name" value="6-hairpin_glycosidase_sf"/>
</dbReference>
<feature type="domain" description="Glycosyl hydrolase family 95 catalytic" evidence="4">
    <location>
        <begin position="290"/>
        <end position="696"/>
    </location>
</feature>
<reference evidence="5 6" key="1">
    <citation type="journal article" date="2015" name="Science">
        <title>Genetic determinants of in vivo fitness and diet responsiveness in multiple human gut Bacteroides.</title>
        <authorList>
            <person name="Wu M."/>
            <person name="McNulty N.P."/>
            <person name="Rodionov D.A."/>
            <person name="Khoroshkin M.S."/>
            <person name="Griffin N.W."/>
            <person name="Cheng J."/>
            <person name="Latreille P."/>
            <person name="Kerstetter R.A."/>
            <person name="Terrapon N."/>
            <person name="Henrissat B."/>
            <person name="Osterman A.L."/>
            <person name="Gordon J.I."/>
        </authorList>
    </citation>
    <scope>NUCLEOTIDE SEQUENCE [LARGE SCALE GENOMIC DNA]</scope>
    <source>
        <strain evidence="5 6">WH2</strain>
    </source>
</reference>
<dbReference type="RefSeq" id="WP_029426334.1">
    <property type="nucleotide sequence ID" value="NZ_CP012801.1"/>
</dbReference>
<dbReference type="PIRSF" id="PIRSF007663">
    <property type="entry name" value="UCP007663"/>
    <property type="match status" value="1"/>
</dbReference>
<dbReference type="InterPro" id="IPR013780">
    <property type="entry name" value="Glyco_hydro_b"/>
</dbReference>
<evidence type="ECO:0000256" key="1">
    <source>
        <dbReference type="SAM" id="SignalP"/>
    </source>
</evidence>
<feature type="signal peptide" evidence="1">
    <location>
        <begin position="1"/>
        <end position="20"/>
    </location>
</feature>
<feature type="domain" description="Alpha fucosidase A-like C-terminal" evidence="3">
    <location>
        <begin position="699"/>
        <end position="765"/>
    </location>
</feature>
<dbReference type="Pfam" id="PF22124">
    <property type="entry name" value="Glyco_hydro_95_cat"/>
    <property type="match status" value="1"/>
</dbReference>
<accession>A0A0P0G119</accession>
<dbReference type="SUPFAM" id="SSF48208">
    <property type="entry name" value="Six-hairpin glycosidases"/>
    <property type="match status" value="1"/>
</dbReference>
<organism evidence="5 6">
    <name type="scientific">Bacteroides cellulosilyticus</name>
    <dbReference type="NCBI Taxonomy" id="246787"/>
    <lineage>
        <taxon>Bacteria</taxon>
        <taxon>Pseudomonadati</taxon>
        <taxon>Bacteroidota</taxon>
        <taxon>Bacteroidia</taxon>
        <taxon>Bacteroidales</taxon>
        <taxon>Bacteroidaceae</taxon>
        <taxon>Bacteroides</taxon>
    </lineage>
</organism>
<evidence type="ECO:0000259" key="4">
    <source>
        <dbReference type="Pfam" id="PF22124"/>
    </source>
</evidence>
<evidence type="ECO:0000259" key="3">
    <source>
        <dbReference type="Pfam" id="PF21307"/>
    </source>
</evidence>
<dbReference type="EMBL" id="CP012801">
    <property type="protein sequence ID" value="ALJ60034.1"/>
    <property type="molecule type" value="Genomic_DNA"/>
</dbReference>
<protein>
    <submittedName>
        <fullName evidence="5">Uncharacterized protein</fullName>
    </submittedName>
</protein>
<dbReference type="InterPro" id="IPR054363">
    <property type="entry name" value="GH95_cat"/>
</dbReference>
<dbReference type="Pfam" id="PF14498">
    <property type="entry name" value="Glyco_hyd_65N_2"/>
    <property type="match status" value="1"/>
</dbReference>
<feature type="chain" id="PRO_5006047016" evidence="1">
    <location>
        <begin position="21"/>
        <end position="776"/>
    </location>
</feature>
<evidence type="ECO:0000259" key="2">
    <source>
        <dbReference type="Pfam" id="PF14498"/>
    </source>
</evidence>
<gene>
    <name evidence="5" type="ORF">BcellWH2_02795</name>
</gene>
<dbReference type="Pfam" id="PF21307">
    <property type="entry name" value="Glyco_hydro_95_C"/>
    <property type="match status" value="1"/>
</dbReference>